<evidence type="ECO:0000256" key="2">
    <source>
        <dbReference type="ARBA" id="ARBA00022643"/>
    </source>
</evidence>
<protein>
    <submittedName>
        <fullName evidence="4">NAD(P)H-dependent flavin oxidoreductase</fullName>
        <ecNumber evidence="4">1.13.12.-</ecNumber>
    </submittedName>
</protein>
<name>A0ABV7J026_9RHOB</name>
<evidence type="ECO:0000313" key="4">
    <source>
        <dbReference type="EMBL" id="MFC3181005.1"/>
    </source>
</evidence>
<sequence length="343" mass="35706">MDNPLNLHQNLRTPLCDLLGCDHPILLAGMGGVARSELVAAIANAGGYGILGMVREPPELIAQEIDAVRAQTSRAFAVNLIPAATDPTLLDAELAMCFAKQVPALCFFWHPVAAAIKRAKTAGCLVLHQVGSLAAALEAEAAGADVLIVQGVEAGGHVHGTAAALILVEQVARACNLPIAASGGFATGASLIAARALGAQAIHCGTAFLATEESFAHADHKARVLTACAEDTVYTDVFALNWPPHAPVRVIRNSVTDSLGHRLLGHHPDHLPREIIAHEGDRPLPRFSTDSPLRITTGNLEAMPNYAGESASLITTLPSAATRIAEILAEAQIALARLTGAQP</sequence>
<proteinExistence type="predicted"/>
<keyword evidence="5" id="KW-1185">Reference proteome</keyword>
<dbReference type="Proteomes" id="UP001595547">
    <property type="component" value="Unassembled WGS sequence"/>
</dbReference>
<dbReference type="EMBL" id="JBHRTO010000001">
    <property type="protein sequence ID" value="MFC3181005.1"/>
    <property type="molecule type" value="Genomic_DNA"/>
</dbReference>
<dbReference type="CDD" id="cd04730">
    <property type="entry name" value="NPD_like"/>
    <property type="match status" value="1"/>
</dbReference>
<evidence type="ECO:0000313" key="5">
    <source>
        <dbReference type="Proteomes" id="UP001595547"/>
    </source>
</evidence>
<evidence type="ECO:0000256" key="3">
    <source>
        <dbReference type="ARBA" id="ARBA00023002"/>
    </source>
</evidence>
<comment type="caution">
    <text evidence="4">The sequence shown here is derived from an EMBL/GenBank/DDBJ whole genome shotgun (WGS) entry which is preliminary data.</text>
</comment>
<dbReference type="PANTHER" id="PTHR32332:SF20">
    <property type="entry name" value="2-NITROPROPANE DIOXYGENASE-LIKE PROTEIN"/>
    <property type="match status" value="1"/>
</dbReference>
<reference evidence="5" key="1">
    <citation type="journal article" date="2019" name="Int. J. Syst. Evol. Microbiol.">
        <title>The Global Catalogue of Microorganisms (GCM) 10K type strain sequencing project: providing services to taxonomists for standard genome sequencing and annotation.</title>
        <authorList>
            <consortium name="The Broad Institute Genomics Platform"/>
            <consortium name="The Broad Institute Genome Sequencing Center for Infectious Disease"/>
            <person name="Wu L."/>
            <person name="Ma J."/>
        </authorList>
    </citation>
    <scope>NUCLEOTIDE SEQUENCE [LARGE SCALE GENOMIC DNA]</scope>
    <source>
        <strain evidence="5">KCTC 52039</strain>
    </source>
</reference>
<evidence type="ECO:0000256" key="1">
    <source>
        <dbReference type="ARBA" id="ARBA00022630"/>
    </source>
</evidence>
<keyword evidence="3 4" id="KW-0560">Oxidoreductase</keyword>
<keyword evidence="1" id="KW-0285">Flavoprotein</keyword>
<dbReference type="EC" id="1.13.12.-" evidence="4"/>
<dbReference type="SUPFAM" id="SSF51412">
    <property type="entry name" value="Inosine monophosphate dehydrogenase (IMPDH)"/>
    <property type="match status" value="1"/>
</dbReference>
<accession>A0ABV7J026</accession>
<dbReference type="PANTHER" id="PTHR32332">
    <property type="entry name" value="2-NITROPROPANE DIOXYGENASE"/>
    <property type="match status" value="1"/>
</dbReference>
<organism evidence="4 5">
    <name type="scientific">Cypionkella sinensis</name>
    <dbReference type="NCBI Taxonomy" id="1756043"/>
    <lineage>
        <taxon>Bacteria</taxon>
        <taxon>Pseudomonadati</taxon>
        <taxon>Pseudomonadota</taxon>
        <taxon>Alphaproteobacteria</taxon>
        <taxon>Rhodobacterales</taxon>
        <taxon>Paracoccaceae</taxon>
        <taxon>Cypionkella</taxon>
    </lineage>
</organism>
<keyword evidence="2" id="KW-0288">FMN</keyword>
<dbReference type="InterPro" id="IPR004136">
    <property type="entry name" value="NMO"/>
</dbReference>
<dbReference type="Gene3D" id="3.20.20.70">
    <property type="entry name" value="Aldolase class I"/>
    <property type="match status" value="1"/>
</dbReference>
<dbReference type="InterPro" id="IPR013785">
    <property type="entry name" value="Aldolase_TIM"/>
</dbReference>
<dbReference type="Pfam" id="PF03060">
    <property type="entry name" value="NMO"/>
    <property type="match status" value="1"/>
</dbReference>
<dbReference type="GO" id="GO:0016491">
    <property type="term" value="F:oxidoreductase activity"/>
    <property type="evidence" value="ECO:0007669"/>
    <property type="project" value="UniProtKB-KW"/>
</dbReference>
<dbReference type="RefSeq" id="WP_380072621.1">
    <property type="nucleotide sequence ID" value="NZ_JBHRTO010000001.1"/>
</dbReference>
<gene>
    <name evidence="4" type="ORF">ACFOGH_08400</name>
</gene>